<evidence type="ECO:0000313" key="3">
    <source>
        <dbReference type="Proteomes" id="UP000268093"/>
    </source>
</evidence>
<dbReference type="AlphaFoldDB" id="A0A433DKL7"/>
<dbReference type="Proteomes" id="UP000268093">
    <property type="component" value="Unassembled WGS sequence"/>
</dbReference>
<feature type="region of interest" description="Disordered" evidence="1">
    <location>
        <begin position="32"/>
        <end position="70"/>
    </location>
</feature>
<proteinExistence type="predicted"/>
<reference evidence="2 3" key="1">
    <citation type="journal article" date="2018" name="New Phytol.">
        <title>Phylogenomics of Endogonaceae and evolution of mycorrhizas within Mucoromycota.</title>
        <authorList>
            <person name="Chang Y."/>
            <person name="Desiro A."/>
            <person name="Na H."/>
            <person name="Sandor L."/>
            <person name="Lipzen A."/>
            <person name="Clum A."/>
            <person name="Barry K."/>
            <person name="Grigoriev I.V."/>
            <person name="Martin F.M."/>
            <person name="Stajich J.E."/>
            <person name="Smith M.E."/>
            <person name="Bonito G."/>
            <person name="Spatafora J.W."/>
        </authorList>
    </citation>
    <scope>NUCLEOTIDE SEQUENCE [LARGE SCALE GENOMIC DNA]</scope>
    <source>
        <strain evidence="2 3">GMNB39</strain>
    </source>
</reference>
<organism evidence="2 3">
    <name type="scientific">Jimgerdemannia flammicorona</name>
    <dbReference type="NCBI Taxonomy" id="994334"/>
    <lineage>
        <taxon>Eukaryota</taxon>
        <taxon>Fungi</taxon>
        <taxon>Fungi incertae sedis</taxon>
        <taxon>Mucoromycota</taxon>
        <taxon>Mucoromycotina</taxon>
        <taxon>Endogonomycetes</taxon>
        <taxon>Endogonales</taxon>
        <taxon>Endogonaceae</taxon>
        <taxon>Jimgerdemannia</taxon>
    </lineage>
</organism>
<protein>
    <submittedName>
        <fullName evidence="2">Uncharacterized protein</fullName>
    </submittedName>
</protein>
<evidence type="ECO:0000313" key="2">
    <source>
        <dbReference type="EMBL" id="RUP51347.1"/>
    </source>
</evidence>
<comment type="caution">
    <text evidence="2">The sequence shown here is derived from an EMBL/GenBank/DDBJ whole genome shotgun (WGS) entry which is preliminary data.</text>
</comment>
<dbReference type="EMBL" id="RBNI01000785">
    <property type="protein sequence ID" value="RUP51347.1"/>
    <property type="molecule type" value="Genomic_DNA"/>
</dbReference>
<evidence type="ECO:0000256" key="1">
    <source>
        <dbReference type="SAM" id="MobiDB-lite"/>
    </source>
</evidence>
<keyword evidence="3" id="KW-1185">Reference proteome</keyword>
<sequence>MMSHNPRTKQVTKFSRRDADYEAKWFGSWGNQVPANGGTDPFVPSQQPIDNKNEDDLDWRQNLGRSEQSRPRIAPEDYFVVGWVGGLVVQIREIEV</sequence>
<name>A0A433DKL7_9FUNG</name>
<accession>A0A433DKL7</accession>
<gene>
    <name evidence="2" type="ORF">BC936DRAFT_148630</name>
</gene>